<dbReference type="GO" id="GO:0006627">
    <property type="term" value="P:protein processing involved in protein targeting to mitochondrion"/>
    <property type="evidence" value="ECO:0007669"/>
    <property type="project" value="TreeGrafter"/>
</dbReference>
<dbReference type="WBParaSite" id="MCU_000792-RA">
    <property type="protein sequence ID" value="MCU_000792-RA"/>
    <property type="gene ID" value="MCU_000792"/>
</dbReference>
<comment type="subunit">
    <text evidence="2">Heterodimer of 2 subunits, IMMPL1 and IMMPL2.</text>
</comment>
<dbReference type="GO" id="GO:0004252">
    <property type="term" value="F:serine-type endopeptidase activity"/>
    <property type="evidence" value="ECO:0007669"/>
    <property type="project" value="InterPro"/>
</dbReference>
<organism evidence="11">
    <name type="scientific">Mesocestoides corti</name>
    <name type="common">Flatworm</name>
    <dbReference type="NCBI Taxonomy" id="53468"/>
    <lineage>
        <taxon>Eukaryota</taxon>
        <taxon>Metazoa</taxon>
        <taxon>Spiralia</taxon>
        <taxon>Lophotrochozoa</taxon>
        <taxon>Platyhelminthes</taxon>
        <taxon>Cestoda</taxon>
        <taxon>Eucestoda</taxon>
        <taxon>Cyclophyllidea</taxon>
        <taxon>Mesocestoididae</taxon>
        <taxon>Mesocestoides</taxon>
    </lineage>
</organism>
<accession>A0A5K3EJY3</accession>
<keyword evidence="6" id="KW-0472">Membrane</keyword>
<evidence type="ECO:0000256" key="1">
    <source>
        <dbReference type="ARBA" id="ARBA00004273"/>
    </source>
</evidence>
<comment type="subcellular location">
    <subcellularLocation>
        <location evidence="1 9">Mitochondrion inner membrane</location>
    </subcellularLocation>
</comment>
<feature type="active site" evidence="8">
    <location>
        <position position="35"/>
    </location>
</feature>
<dbReference type="Gene3D" id="2.10.109.10">
    <property type="entry name" value="Umud Fragment, subunit A"/>
    <property type="match status" value="1"/>
</dbReference>
<dbReference type="InterPro" id="IPR036286">
    <property type="entry name" value="LexA/Signal_pep-like_sf"/>
</dbReference>
<evidence type="ECO:0000256" key="8">
    <source>
        <dbReference type="PIRSR" id="PIRSR600223-1"/>
    </source>
</evidence>
<dbReference type="Pfam" id="PF10502">
    <property type="entry name" value="Peptidase_S26"/>
    <property type="match status" value="2"/>
</dbReference>
<evidence type="ECO:0000259" key="10">
    <source>
        <dbReference type="Pfam" id="PF10502"/>
    </source>
</evidence>
<evidence type="ECO:0000256" key="9">
    <source>
        <dbReference type="RuleBase" id="RU362041"/>
    </source>
</evidence>
<dbReference type="SUPFAM" id="SSF51306">
    <property type="entry name" value="LexA/Signal peptidase"/>
    <property type="match status" value="1"/>
</dbReference>
<evidence type="ECO:0000256" key="3">
    <source>
        <dbReference type="ARBA" id="ARBA00022792"/>
    </source>
</evidence>
<dbReference type="GO" id="GO:0042720">
    <property type="term" value="C:mitochondrial inner membrane peptidase complex"/>
    <property type="evidence" value="ECO:0007669"/>
    <property type="project" value="TreeGrafter"/>
</dbReference>
<dbReference type="NCBIfam" id="TIGR02227">
    <property type="entry name" value="sigpep_I_bact"/>
    <property type="match status" value="1"/>
</dbReference>
<dbReference type="PANTHER" id="PTHR12383">
    <property type="entry name" value="PROTEASE FAMILY S26 MITOCHONDRIAL INNER MEMBRANE PROTEASE-RELATED"/>
    <property type="match status" value="1"/>
</dbReference>
<evidence type="ECO:0000256" key="5">
    <source>
        <dbReference type="ARBA" id="ARBA00023128"/>
    </source>
</evidence>
<feature type="active site" evidence="8">
    <location>
        <position position="80"/>
    </location>
</feature>
<dbReference type="PRINTS" id="PR00727">
    <property type="entry name" value="LEADERPTASE"/>
</dbReference>
<sequence>MSPSLRIFAYSLGASIVFYQCHSYLGTVVYCEGISMEPTIHHGDYLLVEKFSLYRGRIKRGDIVVAKQPRGPRTHCHILKRVRAIGGEPVVYWSPKLAKPVTAYVPEKHVWLEGDNQLHSLDSRTYGSVPLGRLEYRVFCRLWPITSFGKFDKEPRVWGNTTTIKRSSEVSAFQDDDR</sequence>
<feature type="domain" description="Peptidase S26" evidence="10">
    <location>
        <begin position="13"/>
        <end position="92"/>
    </location>
</feature>
<dbReference type="CDD" id="cd06530">
    <property type="entry name" value="S26_SPase_I"/>
    <property type="match status" value="1"/>
</dbReference>
<keyword evidence="9" id="KW-0645">Protease</keyword>
<evidence type="ECO:0000256" key="4">
    <source>
        <dbReference type="ARBA" id="ARBA00022801"/>
    </source>
</evidence>
<evidence type="ECO:0000256" key="6">
    <source>
        <dbReference type="ARBA" id="ARBA00023136"/>
    </source>
</evidence>
<keyword evidence="4 9" id="KW-0378">Hydrolase</keyword>
<name>A0A5K3EJY3_MESCO</name>
<evidence type="ECO:0000256" key="2">
    <source>
        <dbReference type="ARBA" id="ARBA00011805"/>
    </source>
</evidence>
<comment type="similarity">
    <text evidence="7">Belongs to the peptidase S26 family. IMP1 subfamily.</text>
</comment>
<keyword evidence="3 9" id="KW-0999">Mitochondrion inner membrane</keyword>
<dbReference type="AlphaFoldDB" id="A0A5K3EJY3"/>
<dbReference type="InterPro" id="IPR000223">
    <property type="entry name" value="Pept_S26A_signal_pept_1"/>
</dbReference>
<keyword evidence="5 9" id="KW-0496">Mitochondrion</keyword>
<evidence type="ECO:0000313" key="11">
    <source>
        <dbReference type="WBParaSite" id="MCU_000792-RA"/>
    </source>
</evidence>
<dbReference type="EC" id="3.4.21.-" evidence="9"/>
<dbReference type="InterPro" id="IPR052064">
    <property type="entry name" value="Mito_IMP1_subunit"/>
</dbReference>
<proteinExistence type="inferred from homology"/>
<evidence type="ECO:0000256" key="7">
    <source>
        <dbReference type="ARBA" id="ARBA00038445"/>
    </source>
</evidence>
<protein>
    <recommendedName>
        <fullName evidence="9">Mitochondrial inner membrane protease subunit</fullName>
        <ecNumber evidence="9">3.4.21.-</ecNumber>
    </recommendedName>
</protein>
<reference evidence="11" key="1">
    <citation type="submission" date="2019-11" db="UniProtKB">
        <authorList>
            <consortium name="WormBaseParasite"/>
        </authorList>
    </citation>
    <scope>IDENTIFICATION</scope>
</reference>
<dbReference type="GO" id="GO:0006465">
    <property type="term" value="P:signal peptide processing"/>
    <property type="evidence" value="ECO:0007669"/>
    <property type="project" value="InterPro"/>
</dbReference>
<dbReference type="InterPro" id="IPR019533">
    <property type="entry name" value="Peptidase_S26"/>
</dbReference>
<feature type="domain" description="Peptidase S26" evidence="10">
    <location>
        <begin position="104"/>
        <end position="143"/>
    </location>
</feature>
<dbReference type="PANTHER" id="PTHR12383:SF16">
    <property type="entry name" value="MITOCHONDRIAL INNER MEMBRANE PROTEASE SUBUNIT 1"/>
    <property type="match status" value="1"/>
</dbReference>